<accession>A0AAU7XGC9</accession>
<evidence type="ECO:0000256" key="3">
    <source>
        <dbReference type="ARBA" id="ARBA00022553"/>
    </source>
</evidence>
<dbReference type="Pfam" id="PF02518">
    <property type="entry name" value="HATPase_c"/>
    <property type="match status" value="1"/>
</dbReference>
<dbReference type="InterPro" id="IPR004358">
    <property type="entry name" value="Sig_transdc_His_kin-like_C"/>
</dbReference>
<dbReference type="Gene3D" id="1.10.287.130">
    <property type="match status" value="1"/>
</dbReference>
<dbReference type="InterPro" id="IPR036890">
    <property type="entry name" value="HATPase_C_sf"/>
</dbReference>
<evidence type="ECO:0000256" key="2">
    <source>
        <dbReference type="ARBA" id="ARBA00012438"/>
    </source>
</evidence>
<dbReference type="SUPFAM" id="SSF52172">
    <property type="entry name" value="CheY-like"/>
    <property type="match status" value="1"/>
</dbReference>
<dbReference type="InterPro" id="IPR005467">
    <property type="entry name" value="His_kinase_dom"/>
</dbReference>
<evidence type="ECO:0000259" key="9">
    <source>
        <dbReference type="PROSITE" id="PS50110"/>
    </source>
</evidence>
<gene>
    <name evidence="10" type="ORF">ABS361_07150</name>
</gene>
<evidence type="ECO:0000313" key="10">
    <source>
        <dbReference type="EMBL" id="XBY46842.1"/>
    </source>
</evidence>
<dbReference type="SUPFAM" id="SSF55781">
    <property type="entry name" value="GAF domain-like"/>
    <property type="match status" value="1"/>
</dbReference>
<comment type="catalytic activity">
    <reaction evidence="1">
        <text>ATP + protein L-histidine = ADP + protein N-phospho-L-histidine.</text>
        <dbReference type="EC" id="2.7.13.3"/>
    </reaction>
</comment>
<dbReference type="SMART" id="SM00388">
    <property type="entry name" value="HisKA"/>
    <property type="match status" value="1"/>
</dbReference>
<dbReference type="Gene3D" id="3.40.50.2300">
    <property type="match status" value="1"/>
</dbReference>
<name>A0AAU7XGC9_9HYPH</name>
<dbReference type="InterPro" id="IPR001789">
    <property type="entry name" value="Sig_transdc_resp-reg_receiver"/>
</dbReference>
<keyword evidence="3 6" id="KW-0597">Phosphoprotein</keyword>
<evidence type="ECO:0000256" key="1">
    <source>
        <dbReference type="ARBA" id="ARBA00000085"/>
    </source>
</evidence>
<dbReference type="EMBL" id="CP158568">
    <property type="protein sequence ID" value="XBY46842.1"/>
    <property type="molecule type" value="Genomic_DNA"/>
</dbReference>
<dbReference type="PANTHER" id="PTHR43547">
    <property type="entry name" value="TWO-COMPONENT HISTIDINE KINASE"/>
    <property type="match status" value="1"/>
</dbReference>
<dbReference type="GO" id="GO:0000155">
    <property type="term" value="F:phosphorelay sensor kinase activity"/>
    <property type="evidence" value="ECO:0007669"/>
    <property type="project" value="InterPro"/>
</dbReference>
<dbReference type="PANTHER" id="PTHR43547:SF2">
    <property type="entry name" value="HYBRID SIGNAL TRANSDUCTION HISTIDINE KINASE C"/>
    <property type="match status" value="1"/>
</dbReference>
<dbReference type="SUPFAM" id="SSF55874">
    <property type="entry name" value="ATPase domain of HSP90 chaperone/DNA topoisomerase II/histidine kinase"/>
    <property type="match status" value="1"/>
</dbReference>
<dbReference type="SMART" id="SM00448">
    <property type="entry name" value="REC"/>
    <property type="match status" value="1"/>
</dbReference>
<keyword evidence="4" id="KW-0808">Transferase</keyword>
<dbReference type="PROSITE" id="PS50109">
    <property type="entry name" value="HIS_KIN"/>
    <property type="match status" value="1"/>
</dbReference>
<dbReference type="Pfam" id="PF11849">
    <property type="entry name" value="DUF3369"/>
    <property type="match status" value="1"/>
</dbReference>
<dbReference type="CDD" id="cd00075">
    <property type="entry name" value="HATPase"/>
    <property type="match status" value="1"/>
</dbReference>
<evidence type="ECO:0000256" key="5">
    <source>
        <dbReference type="ARBA" id="ARBA00022777"/>
    </source>
</evidence>
<dbReference type="CDD" id="cd00082">
    <property type="entry name" value="HisKA"/>
    <property type="match status" value="1"/>
</dbReference>
<protein>
    <recommendedName>
        <fullName evidence="2">histidine kinase</fullName>
        <ecNumber evidence="2">2.7.13.3</ecNumber>
    </recommendedName>
</protein>
<keyword evidence="5" id="KW-0418">Kinase</keyword>
<dbReference type="InterPro" id="IPR011006">
    <property type="entry name" value="CheY-like_superfamily"/>
</dbReference>
<dbReference type="InterPro" id="IPR003594">
    <property type="entry name" value="HATPase_dom"/>
</dbReference>
<dbReference type="InterPro" id="IPR036097">
    <property type="entry name" value="HisK_dim/P_sf"/>
</dbReference>
<organism evidence="10">
    <name type="scientific">Methyloraptor flagellatus</name>
    <dbReference type="NCBI Taxonomy" id="3162530"/>
    <lineage>
        <taxon>Bacteria</taxon>
        <taxon>Pseudomonadati</taxon>
        <taxon>Pseudomonadota</taxon>
        <taxon>Alphaproteobacteria</taxon>
        <taxon>Hyphomicrobiales</taxon>
        <taxon>Ancalomicrobiaceae</taxon>
        <taxon>Methyloraptor</taxon>
    </lineage>
</organism>
<evidence type="ECO:0000256" key="4">
    <source>
        <dbReference type="ARBA" id="ARBA00022679"/>
    </source>
</evidence>
<dbReference type="AlphaFoldDB" id="A0AAU7XGC9"/>
<dbReference type="SUPFAM" id="SSF47384">
    <property type="entry name" value="Homodimeric domain of signal transducing histidine kinase"/>
    <property type="match status" value="1"/>
</dbReference>
<feature type="domain" description="Histidine kinase" evidence="8">
    <location>
        <begin position="362"/>
        <end position="589"/>
    </location>
</feature>
<feature type="domain" description="Response regulatory" evidence="9">
    <location>
        <begin position="28"/>
        <end position="152"/>
    </location>
</feature>
<reference evidence="10" key="1">
    <citation type="submission" date="2024-06" db="EMBL/GenBank/DDBJ databases">
        <title>Methylostella associata gen. nov., sp. nov., a novel Ancalomicrobiaceae-affiliated facultatively methylotrophic bacteria that feed on methanotrophs of the genus Methylococcus.</title>
        <authorList>
            <person name="Saltykova V."/>
            <person name="Danilova O.V."/>
            <person name="Oshkin I.Y."/>
            <person name="Belova S.E."/>
            <person name="Pimenov N.V."/>
            <person name="Dedysh S.N."/>
        </authorList>
    </citation>
    <scope>NUCLEOTIDE SEQUENCE</scope>
    <source>
        <strain evidence="10">S20</strain>
    </source>
</reference>
<feature type="modified residue" description="4-aspartylphosphate" evidence="6">
    <location>
        <position position="83"/>
    </location>
</feature>
<evidence type="ECO:0000259" key="8">
    <source>
        <dbReference type="PROSITE" id="PS50109"/>
    </source>
</evidence>
<dbReference type="SMART" id="SM00387">
    <property type="entry name" value="HATPase_c"/>
    <property type="match status" value="1"/>
</dbReference>
<evidence type="ECO:0000256" key="6">
    <source>
        <dbReference type="PROSITE-ProRule" id="PRU00169"/>
    </source>
</evidence>
<dbReference type="PROSITE" id="PS50110">
    <property type="entry name" value="RESPONSE_REGULATORY"/>
    <property type="match status" value="1"/>
</dbReference>
<evidence type="ECO:0000256" key="7">
    <source>
        <dbReference type="SAM" id="Coils"/>
    </source>
</evidence>
<sequence>MSDEDLVLFADEDGGQPSVAAVPEKVWKIAIIDDDQAVHDGTRFALYDYALNGEGIEIVSAFSAEEGRTLLARHPDVAVVLLDVVMETETAGLDLVEYIRKDLGNEMVRIILRTGQPGQAPERRVIVDHDINDYKAKTELTADKLFTALTAAIRSYQQLLRMEETRRGLEIIIDAAARLFDLHSMQRLAEGVLTQIGSLLKVDCAGMLVLREALEGAQPDGFSVIAGSGVYAPIVGEGGATRLSPEVRGLVEKAFQTRSHQFLDRNSALYIRTASGREVAVVLEAVKRLTDTDKTLVEVFCGKLSIAFENVLLYSRLQEANATLERRVVERTRELTEANARLDAQRETLKRANAFKIDLLGMVAHDLKNPISVILGRAEIIGELIDRPEPPKDMLAAQVGRIVEPARTMLRMIQQLIEDAMSDALDITLRPVRLDVVDVVRRVVESQTPMAEAKDQAITIDAAAAAAAEADPDRLREAVENIVSNAVKYSPRGGRISISVAAEAAAGSHSGGRIVIRVVDQGPGLTAEDLSRVFGRFQRLSATPTGGESSTGLGLSIAKQIVELHGGSVAAASAGPGQGSTFEIVLPGL</sequence>
<feature type="coiled-coil region" evidence="7">
    <location>
        <begin position="314"/>
        <end position="352"/>
    </location>
</feature>
<dbReference type="RefSeq" id="WP_407051930.1">
    <property type="nucleotide sequence ID" value="NZ_CP158568.1"/>
</dbReference>
<dbReference type="PRINTS" id="PR00344">
    <property type="entry name" value="BCTRLSENSOR"/>
</dbReference>
<proteinExistence type="predicted"/>
<keyword evidence="7" id="KW-0175">Coiled coil</keyword>
<dbReference type="FunFam" id="3.30.565.10:FF:000006">
    <property type="entry name" value="Sensor histidine kinase WalK"/>
    <property type="match status" value="1"/>
</dbReference>
<dbReference type="InterPro" id="IPR003661">
    <property type="entry name" value="HisK_dim/P_dom"/>
</dbReference>
<dbReference type="EC" id="2.7.13.3" evidence="2"/>
<dbReference type="KEGG" id="mflg:ABS361_07150"/>
<dbReference type="Pfam" id="PF00512">
    <property type="entry name" value="HisKA"/>
    <property type="match status" value="1"/>
</dbReference>
<dbReference type="Gene3D" id="3.30.565.10">
    <property type="entry name" value="Histidine kinase-like ATPase, C-terminal domain"/>
    <property type="match status" value="1"/>
</dbReference>
<dbReference type="InterPro" id="IPR021800">
    <property type="entry name" value="DUF3369"/>
</dbReference>